<dbReference type="PANTHER" id="PTHR36154:SF1">
    <property type="entry name" value="DNA-BINDING TRANSCRIPTIONAL ACTIVATOR ALPA"/>
    <property type="match status" value="1"/>
</dbReference>
<dbReference type="PANTHER" id="PTHR36154">
    <property type="entry name" value="DNA-BINDING TRANSCRIPTIONAL ACTIVATOR ALPA"/>
    <property type="match status" value="1"/>
</dbReference>
<dbReference type="Proteomes" id="UP000254537">
    <property type="component" value="Chromosome"/>
</dbReference>
<sequence length="82" mass="9559">MKRTIRRDELRKMVPMSDSTIYRLEQRGDFPKRFALTSRCVVWDLAEVEAWIEARKGASNDVEKAPAPDVRQRKSRPVRDAA</sequence>
<proteinExistence type="predicted"/>
<gene>
    <name evidence="2" type="ORF">DWG20_09425</name>
</gene>
<dbReference type="AlphaFoldDB" id="A0A345YAA9"/>
<evidence type="ECO:0000313" key="2">
    <source>
        <dbReference type="EMBL" id="AXK40861.1"/>
    </source>
</evidence>
<accession>A0A345YAA9</accession>
<evidence type="ECO:0000256" key="1">
    <source>
        <dbReference type="SAM" id="MobiDB-lite"/>
    </source>
</evidence>
<dbReference type="InterPro" id="IPR052931">
    <property type="entry name" value="Prophage_regulatory_activator"/>
</dbReference>
<dbReference type="InterPro" id="IPR009061">
    <property type="entry name" value="DNA-bd_dom_put_sf"/>
</dbReference>
<dbReference type="Gene3D" id="1.10.238.160">
    <property type="match status" value="1"/>
</dbReference>
<dbReference type="RefSeq" id="WP_115434778.1">
    <property type="nucleotide sequence ID" value="NZ_CP031337.1"/>
</dbReference>
<evidence type="ECO:0000313" key="3">
    <source>
        <dbReference type="Proteomes" id="UP000254537"/>
    </source>
</evidence>
<dbReference type="InterPro" id="IPR010260">
    <property type="entry name" value="AlpA"/>
</dbReference>
<name>A0A345YAA9_9NEIS</name>
<dbReference type="SUPFAM" id="SSF46955">
    <property type="entry name" value="Putative DNA-binding domain"/>
    <property type="match status" value="1"/>
</dbReference>
<organism evidence="2 3">
    <name type="scientific">Crenobacter cavernae</name>
    <dbReference type="NCBI Taxonomy" id="2290923"/>
    <lineage>
        <taxon>Bacteria</taxon>
        <taxon>Pseudomonadati</taxon>
        <taxon>Pseudomonadota</taxon>
        <taxon>Betaproteobacteria</taxon>
        <taxon>Neisseriales</taxon>
        <taxon>Neisseriaceae</taxon>
        <taxon>Crenobacter</taxon>
    </lineage>
</organism>
<reference evidence="2 3" key="1">
    <citation type="submission" date="2018-07" db="EMBL/GenBank/DDBJ databases">
        <title>Crenobacter cavernae sp. nov., isolated from a karst cave.</title>
        <authorList>
            <person name="Zhu H."/>
        </authorList>
    </citation>
    <scope>NUCLEOTIDE SEQUENCE [LARGE SCALE GENOMIC DNA]</scope>
    <source>
        <strain evidence="2 3">K1W11S-77</strain>
    </source>
</reference>
<dbReference type="EMBL" id="CP031337">
    <property type="protein sequence ID" value="AXK40861.1"/>
    <property type="molecule type" value="Genomic_DNA"/>
</dbReference>
<dbReference type="OrthoDB" id="8455288at2"/>
<feature type="region of interest" description="Disordered" evidence="1">
    <location>
        <begin position="57"/>
        <end position="82"/>
    </location>
</feature>
<dbReference type="Pfam" id="PF05930">
    <property type="entry name" value="Phage_AlpA"/>
    <property type="match status" value="1"/>
</dbReference>
<dbReference type="KEGG" id="ccah:DWG20_09425"/>
<protein>
    <submittedName>
        <fullName evidence="2">AlpA family phage regulatory protein</fullName>
    </submittedName>
</protein>